<evidence type="ECO:0000313" key="2">
    <source>
        <dbReference type="EMBL" id="GEM83322.1"/>
    </source>
</evidence>
<dbReference type="InterPro" id="IPR035959">
    <property type="entry name" value="RutC-like_sf"/>
</dbReference>
<dbReference type="Pfam" id="PF14588">
    <property type="entry name" value="YjgF_endoribonc"/>
    <property type="match status" value="1"/>
</dbReference>
<dbReference type="CDD" id="cd02199">
    <property type="entry name" value="YjgF_YER057c_UK114_like_1"/>
    <property type="match status" value="1"/>
</dbReference>
<dbReference type="EMBL" id="BJXL01000040">
    <property type="protein sequence ID" value="GEM83322.1"/>
    <property type="molecule type" value="Genomic_DNA"/>
</dbReference>
<dbReference type="OrthoDB" id="9806350at2"/>
<dbReference type="SUPFAM" id="SSF55298">
    <property type="entry name" value="YjgF-like"/>
    <property type="match status" value="1"/>
</dbReference>
<evidence type="ECO:0000259" key="1">
    <source>
        <dbReference type="Pfam" id="PF14588"/>
    </source>
</evidence>
<comment type="caution">
    <text evidence="2">The sequence shown here is derived from an EMBL/GenBank/DDBJ whole genome shotgun (WGS) entry which is preliminary data.</text>
</comment>
<proteinExistence type="predicted"/>
<accession>A0A511R377</accession>
<name>A0A511R377_9DEIN</name>
<organism evidence="2 3">
    <name type="scientific">Meiothermus hypogaeus NBRC 106114</name>
    <dbReference type="NCBI Taxonomy" id="1227553"/>
    <lineage>
        <taxon>Bacteria</taxon>
        <taxon>Thermotogati</taxon>
        <taxon>Deinococcota</taxon>
        <taxon>Deinococci</taxon>
        <taxon>Thermales</taxon>
        <taxon>Thermaceae</taxon>
        <taxon>Meiothermus</taxon>
    </lineage>
</organism>
<dbReference type="AlphaFoldDB" id="A0A511R377"/>
<dbReference type="PANTHER" id="PTHR43760">
    <property type="entry name" value="ENDORIBONUCLEASE-RELATED"/>
    <property type="match status" value="1"/>
</dbReference>
<feature type="domain" description="Endoribonuclease L-PSP/chorismate mutase-like" evidence="1">
    <location>
        <begin position="4"/>
        <end position="135"/>
    </location>
</feature>
<gene>
    <name evidence="2" type="ORF">MHY01S_14880</name>
</gene>
<reference evidence="2 3" key="1">
    <citation type="submission" date="2019-07" db="EMBL/GenBank/DDBJ databases">
        <title>Whole genome shotgun sequence of Meiothermus hypogaeus NBRC 106114.</title>
        <authorList>
            <person name="Hosoyama A."/>
            <person name="Uohara A."/>
            <person name="Ohji S."/>
            <person name="Ichikawa N."/>
        </authorList>
    </citation>
    <scope>NUCLEOTIDE SEQUENCE [LARGE SCALE GENOMIC DNA]</scope>
    <source>
        <strain evidence="2 3">NBRC 106114</strain>
    </source>
</reference>
<protein>
    <recommendedName>
        <fullName evidence="1">Endoribonuclease L-PSP/chorismate mutase-like domain-containing protein</fullName>
    </recommendedName>
</protein>
<dbReference type="Gene3D" id="3.30.1330.40">
    <property type="entry name" value="RutC-like"/>
    <property type="match status" value="1"/>
</dbReference>
<dbReference type="PANTHER" id="PTHR43760:SF1">
    <property type="entry name" value="ENDORIBONUCLEASE L-PSP_CHORISMATE MUTASE-LIKE DOMAIN-CONTAINING PROTEIN"/>
    <property type="match status" value="1"/>
</dbReference>
<dbReference type="InterPro" id="IPR013813">
    <property type="entry name" value="Endoribo_LPSP/chorism_mut-like"/>
</dbReference>
<evidence type="ECO:0000313" key="3">
    <source>
        <dbReference type="Proteomes" id="UP000321197"/>
    </source>
</evidence>
<dbReference type="RefSeq" id="WP_119339605.1">
    <property type="nucleotide sequence ID" value="NZ_BJXL01000040.1"/>
</dbReference>
<dbReference type="Proteomes" id="UP000321197">
    <property type="component" value="Unassembled WGS sequence"/>
</dbReference>
<sequence>MKIEQRLEQLGIVLPEVKPPMFSFVPWVKSGQLVFISGQVSSLKGKLGREVSTEQGYHAAREVAIRLIAVLKDAVGDLDRVSRVVKLLGMVNSMPDFEEQPRVINGASDLLLEVFGERGRHARSAVGMAQLPFSSSVEIEGIFEVV</sequence>